<keyword evidence="11 16" id="KW-0418">Kinase</keyword>
<evidence type="ECO:0000256" key="10">
    <source>
        <dbReference type="ARBA" id="ARBA00022741"/>
    </source>
</evidence>
<evidence type="ECO:0000256" key="11">
    <source>
        <dbReference type="ARBA" id="ARBA00022777"/>
    </source>
</evidence>
<dbReference type="NCBIfam" id="NF005155">
    <property type="entry name" value="PRK06635.1-4"/>
    <property type="match status" value="1"/>
</dbReference>
<comment type="pathway">
    <text evidence="3 17">Amino-acid biosynthesis; L-methionine biosynthesis via de novo pathway; L-homoserine from L-aspartate: step 1/3.</text>
</comment>
<dbReference type="InterPro" id="IPR036393">
    <property type="entry name" value="AceGlu_kinase-like_sf"/>
</dbReference>
<comment type="catalytic activity">
    <reaction evidence="15 16">
        <text>L-aspartate + ATP = 4-phospho-L-aspartate + ADP</text>
        <dbReference type="Rhea" id="RHEA:23776"/>
        <dbReference type="ChEBI" id="CHEBI:29991"/>
        <dbReference type="ChEBI" id="CHEBI:30616"/>
        <dbReference type="ChEBI" id="CHEBI:57535"/>
        <dbReference type="ChEBI" id="CHEBI:456216"/>
        <dbReference type="EC" id="2.7.2.4"/>
    </reaction>
</comment>
<dbReference type="PIRSF" id="PIRSF000726">
    <property type="entry name" value="Asp_kin"/>
    <property type="match status" value="1"/>
</dbReference>
<dbReference type="InterPro" id="IPR001048">
    <property type="entry name" value="Asp/Glu/Uridylate_kinase"/>
</dbReference>
<evidence type="ECO:0000256" key="7">
    <source>
        <dbReference type="ARBA" id="ARBA00016273"/>
    </source>
</evidence>
<evidence type="ECO:0000256" key="13">
    <source>
        <dbReference type="ARBA" id="ARBA00022915"/>
    </source>
</evidence>
<evidence type="ECO:0000256" key="17">
    <source>
        <dbReference type="RuleBase" id="RU004249"/>
    </source>
</evidence>
<dbReference type="SUPFAM" id="SSF53633">
    <property type="entry name" value="Carbamate kinase-like"/>
    <property type="match status" value="1"/>
</dbReference>
<gene>
    <name evidence="19" type="ORF">AB0L16_16690</name>
</gene>
<accession>A0ABV3JYY5</accession>
<dbReference type="NCBIfam" id="TIGR00657">
    <property type="entry name" value="asp_kinases"/>
    <property type="match status" value="1"/>
</dbReference>
<dbReference type="EMBL" id="JBFAUK010000011">
    <property type="protein sequence ID" value="MEV5508097.1"/>
    <property type="molecule type" value="Genomic_DNA"/>
</dbReference>
<dbReference type="PROSITE" id="PS00324">
    <property type="entry name" value="ASPARTOKINASE"/>
    <property type="match status" value="1"/>
</dbReference>
<evidence type="ECO:0000256" key="8">
    <source>
        <dbReference type="ARBA" id="ARBA00022605"/>
    </source>
</evidence>
<evidence type="ECO:0000256" key="5">
    <source>
        <dbReference type="ARBA" id="ARBA00010122"/>
    </source>
</evidence>
<comment type="caution">
    <text evidence="19">The sequence shown here is derived from an EMBL/GenBank/DDBJ whole genome shotgun (WGS) entry which is preliminary data.</text>
</comment>
<dbReference type="InterPro" id="IPR001341">
    <property type="entry name" value="Asp_kinase"/>
</dbReference>
<keyword evidence="10" id="KW-0547">Nucleotide-binding</keyword>
<dbReference type="EC" id="2.7.2.4" evidence="6 16"/>
<evidence type="ECO:0000256" key="1">
    <source>
        <dbReference type="ARBA" id="ARBA00002843"/>
    </source>
</evidence>
<comment type="similarity">
    <text evidence="5 16">Belongs to the aspartokinase family.</text>
</comment>
<sequence>MALIVQKYGGSSVRSTERIKQVAEQLAATRRAGHDLVVVVSAMGDTTDQLLGLAREVAPVPARRELDLLLATGECVSSTLTAMALNSLGAPARSLSGPQAGVLTTAAHGRARITGVEPRRVREGLERGEIVLVTGFQGLNRETQELTTLGRGGSDTTAVALAAALRAEVCEICTDVDGVHTADPHLVPAARPLPSLTYETMQELSDGGARVLAPRSVAYARRYRVPVHVRSSFASEGGTAVSAAVAGGPVGRRELVGLAHDPSHVRLTVTGLPSRPGITARLFRVLAEAGAEIDVAAHAALPSPNGQCGDLTLVLPEADATAALAALRAHRAEVGYQDLEYGDAVGTVSLVGCGMDAAVLAVFCETLARTGVDFRTLSATPTRIRALCGSGDLPRALRALHRAYALGADSQAPLPAHQVPIPCGKAAP</sequence>
<protein>
    <recommendedName>
        <fullName evidence="7 16">Aspartokinase</fullName>
        <ecNumber evidence="6 16">2.7.2.4</ecNumber>
    </recommendedName>
</protein>
<comment type="pathway">
    <text evidence="2 17">Amino-acid biosynthesis; L-lysine biosynthesis via DAP pathway; (S)-tetrahydrodipicolinate from L-aspartate: step 1/4.</text>
</comment>
<keyword evidence="12" id="KW-0067">ATP-binding</keyword>
<name>A0ABV3JYY5_STRON</name>
<evidence type="ECO:0000256" key="6">
    <source>
        <dbReference type="ARBA" id="ARBA00013059"/>
    </source>
</evidence>
<keyword evidence="14" id="KW-0457">Lysine biosynthesis</keyword>
<evidence type="ECO:0000256" key="2">
    <source>
        <dbReference type="ARBA" id="ARBA00004766"/>
    </source>
</evidence>
<dbReference type="InterPro" id="IPR041740">
    <property type="entry name" value="AKii-LysC-BS"/>
</dbReference>
<evidence type="ECO:0000256" key="15">
    <source>
        <dbReference type="ARBA" id="ARBA00047872"/>
    </source>
</evidence>
<evidence type="ECO:0000256" key="14">
    <source>
        <dbReference type="ARBA" id="ARBA00023154"/>
    </source>
</evidence>
<dbReference type="CDD" id="cd04261">
    <property type="entry name" value="AAK_AKii-LysC-BS"/>
    <property type="match status" value="1"/>
</dbReference>
<dbReference type="InterPro" id="IPR045865">
    <property type="entry name" value="ACT-like_dom_sf"/>
</dbReference>
<dbReference type="NCBIfam" id="NF005154">
    <property type="entry name" value="PRK06635.1-2"/>
    <property type="match status" value="1"/>
</dbReference>
<evidence type="ECO:0000256" key="4">
    <source>
        <dbReference type="ARBA" id="ARBA00005139"/>
    </source>
</evidence>
<dbReference type="GO" id="GO:0004072">
    <property type="term" value="F:aspartate kinase activity"/>
    <property type="evidence" value="ECO:0007669"/>
    <property type="project" value="UniProtKB-EC"/>
</dbReference>
<evidence type="ECO:0000256" key="9">
    <source>
        <dbReference type="ARBA" id="ARBA00022679"/>
    </source>
</evidence>
<dbReference type="Pfam" id="PF00696">
    <property type="entry name" value="AA_kinase"/>
    <property type="match status" value="1"/>
</dbReference>
<reference evidence="19 20" key="1">
    <citation type="submission" date="2024-06" db="EMBL/GenBank/DDBJ databases">
        <title>The Natural Products Discovery Center: Release of the First 8490 Sequenced Strains for Exploring Actinobacteria Biosynthetic Diversity.</title>
        <authorList>
            <person name="Kalkreuter E."/>
            <person name="Kautsar S.A."/>
            <person name="Yang D."/>
            <person name="Bader C.D."/>
            <person name="Teijaro C.N."/>
            <person name="Fluegel L."/>
            <person name="Davis C.M."/>
            <person name="Simpson J.R."/>
            <person name="Lauterbach L."/>
            <person name="Steele A.D."/>
            <person name="Gui C."/>
            <person name="Meng S."/>
            <person name="Li G."/>
            <person name="Viehrig K."/>
            <person name="Ye F."/>
            <person name="Su P."/>
            <person name="Kiefer A.F."/>
            <person name="Nichols A."/>
            <person name="Cepeda A.J."/>
            <person name="Yan W."/>
            <person name="Fan B."/>
            <person name="Jiang Y."/>
            <person name="Adhikari A."/>
            <person name="Zheng C.-J."/>
            <person name="Schuster L."/>
            <person name="Cowan T.M."/>
            <person name="Smanski M.J."/>
            <person name="Chevrette M.G."/>
            <person name="De Carvalho L.P.S."/>
            <person name="Shen B."/>
        </authorList>
    </citation>
    <scope>NUCLEOTIDE SEQUENCE [LARGE SCALE GENOMIC DNA]</scope>
    <source>
        <strain evidence="19 20">NPDC052347</strain>
    </source>
</reference>
<dbReference type="PANTHER" id="PTHR21499:SF3">
    <property type="entry name" value="ASPARTOKINASE"/>
    <property type="match status" value="1"/>
</dbReference>
<keyword evidence="8 17" id="KW-0028">Amino-acid biosynthesis</keyword>
<dbReference type="Gene3D" id="3.30.2130.10">
    <property type="entry name" value="VC0802-like"/>
    <property type="match status" value="1"/>
</dbReference>
<dbReference type="InterPro" id="IPR018042">
    <property type="entry name" value="Aspartate_kinase_CS"/>
</dbReference>
<evidence type="ECO:0000259" key="18">
    <source>
        <dbReference type="Pfam" id="PF00696"/>
    </source>
</evidence>
<evidence type="ECO:0000313" key="20">
    <source>
        <dbReference type="Proteomes" id="UP001552594"/>
    </source>
</evidence>
<proteinExistence type="inferred from homology"/>
<dbReference type="InterPro" id="IPR005260">
    <property type="entry name" value="Asp_kin_monofn"/>
</dbReference>
<comment type="function">
    <text evidence="1">Catalyzes the phosphorylation of the beta-carboxyl group of aspartic acid with ATP to yield 4-phospho-L-aspartate, which is involved in the branched biosynthetic pathway leading to the biosynthesis of amino acids lysine, threonine, isoleucine and methionine.</text>
</comment>
<evidence type="ECO:0000256" key="16">
    <source>
        <dbReference type="RuleBase" id="RU003448"/>
    </source>
</evidence>
<keyword evidence="13" id="KW-0220">Diaminopimelate biosynthesis</keyword>
<organism evidence="19 20">
    <name type="scientific">Streptomyces orinoci</name>
    <name type="common">Streptoverticillium orinoci</name>
    <dbReference type="NCBI Taxonomy" id="67339"/>
    <lineage>
        <taxon>Bacteria</taxon>
        <taxon>Bacillati</taxon>
        <taxon>Actinomycetota</taxon>
        <taxon>Actinomycetes</taxon>
        <taxon>Kitasatosporales</taxon>
        <taxon>Streptomycetaceae</taxon>
        <taxon>Streptomyces</taxon>
    </lineage>
</organism>
<dbReference type="SUPFAM" id="SSF55021">
    <property type="entry name" value="ACT-like"/>
    <property type="match status" value="2"/>
</dbReference>
<dbReference type="Proteomes" id="UP001552594">
    <property type="component" value="Unassembled WGS sequence"/>
</dbReference>
<dbReference type="PANTHER" id="PTHR21499">
    <property type="entry name" value="ASPARTATE KINASE"/>
    <property type="match status" value="1"/>
</dbReference>
<keyword evidence="20" id="KW-1185">Reference proteome</keyword>
<feature type="domain" description="Aspartate/glutamate/uridylate kinase" evidence="18">
    <location>
        <begin position="3"/>
        <end position="231"/>
    </location>
</feature>
<evidence type="ECO:0000256" key="12">
    <source>
        <dbReference type="ARBA" id="ARBA00022840"/>
    </source>
</evidence>
<comment type="pathway">
    <text evidence="4 17">Amino-acid biosynthesis; L-threonine biosynthesis; L-threonine from L-aspartate: step 1/5.</text>
</comment>
<evidence type="ECO:0000313" key="19">
    <source>
        <dbReference type="EMBL" id="MEV5508097.1"/>
    </source>
</evidence>
<dbReference type="RefSeq" id="WP_109280013.1">
    <property type="nucleotide sequence ID" value="NZ_JBFAUK010000011.1"/>
</dbReference>
<evidence type="ECO:0000256" key="3">
    <source>
        <dbReference type="ARBA" id="ARBA00004986"/>
    </source>
</evidence>
<keyword evidence="9 16" id="KW-0808">Transferase</keyword>
<dbReference type="Gene3D" id="3.40.1160.10">
    <property type="entry name" value="Acetylglutamate kinase-like"/>
    <property type="match status" value="1"/>
</dbReference>